<proteinExistence type="inferred from homology"/>
<feature type="transmembrane region" description="Helical" evidence="7">
    <location>
        <begin position="480"/>
        <end position="498"/>
    </location>
</feature>
<comment type="subcellular location">
    <subcellularLocation>
        <location evidence="1">Membrane</location>
        <topology evidence="1">Multi-pass membrane protein</topology>
    </subcellularLocation>
</comment>
<name>A0A2Z4Y692_SUMC1</name>
<accession>A0A2Z4Y692</accession>
<feature type="transmembrane region" description="Helical" evidence="7">
    <location>
        <begin position="440"/>
        <end position="460"/>
    </location>
</feature>
<dbReference type="GO" id="GO:0005412">
    <property type="term" value="F:D-glucose:sodium symporter activity"/>
    <property type="evidence" value="ECO:0007669"/>
    <property type="project" value="TreeGrafter"/>
</dbReference>
<evidence type="ECO:0000313" key="9">
    <source>
        <dbReference type="Proteomes" id="UP000262583"/>
    </source>
</evidence>
<dbReference type="Proteomes" id="UP000262583">
    <property type="component" value="Chromosome"/>
</dbReference>
<feature type="transmembrane region" description="Helical" evidence="7">
    <location>
        <begin position="242"/>
        <end position="264"/>
    </location>
</feature>
<gene>
    <name evidence="8" type="ORF">BRCON_1266</name>
</gene>
<protein>
    <submittedName>
        <fullName evidence="8">Sodium:solute symporter family protein</fullName>
    </submittedName>
</protein>
<dbReference type="Gene3D" id="1.20.1730.10">
    <property type="entry name" value="Sodium/glucose cotransporter"/>
    <property type="match status" value="1"/>
</dbReference>
<evidence type="ECO:0000256" key="3">
    <source>
        <dbReference type="ARBA" id="ARBA00022692"/>
    </source>
</evidence>
<feature type="transmembrane region" description="Helical" evidence="7">
    <location>
        <begin position="162"/>
        <end position="182"/>
    </location>
</feature>
<feature type="transmembrane region" description="Helical" evidence="7">
    <location>
        <begin position="189"/>
        <end position="207"/>
    </location>
</feature>
<dbReference type="KEGG" id="schv:BRCON_1266"/>
<sequence length="597" mass="66190">MTLNWIDWLVIVAYFVVSLGVGILFSKRAGKSIQEFFVSGRSFPWWIAGTSMVATTFAADTPLAVTGLVAKYGLAGNWFWWAMAVGGMLTVFLFARLWRRAEVLTDVELIELRYGGRPAAFLRGFRAFYLAIPVNTIIIGWVNFAMLKVLKVTLFGEEANDWLLLGVMVAITAIYSMLSGLWGVAVTDVIQFVLAMGGCITLAVLAVQDVGGISALQQKVVAAYPEGDQVLRFLPDFSQVAWISWKMFLVYLFILWWASWYPGAEPGGGGYIVQRMASCKDEKHALLATLWFQIAHYCLRPWPWLIVAFVALVKYPELRTLSDPGEGFPRVMRDLLPPGLRGWLLTAFFAAYMSTLSTQVNWGASYLVNDLYKRFIKRDATDKHYAWVSRLASLVIVLLAAAVTPLITSVESAWKFLAALGAGTGAVFILRWFWWRINAWTEISAMVASLGFFLLVQAIASAKDQFGRLGQILSVPEYQTAFVAFATIGVWLVVTFLTRPESQSVLTSFYRKIRPANYGWRPIASQAPDVVPDNEAFVPSLLSALFGIITVYSVLPGVGYAIFGFYGKAALCFAIAAGGVSGIVLMLNRIGWERIGR</sequence>
<dbReference type="PROSITE" id="PS50283">
    <property type="entry name" value="NA_SOLUT_SYMP_3"/>
    <property type="match status" value="1"/>
</dbReference>
<dbReference type="Pfam" id="PF00474">
    <property type="entry name" value="SSF"/>
    <property type="match status" value="1"/>
</dbReference>
<evidence type="ECO:0000256" key="1">
    <source>
        <dbReference type="ARBA" id="ARBA00004141"/>
    </source>
</evidence>
<evidence type="ECO:0000256" key="6">
    <source>
        <dbReference type="RuleBase" id="RU362091"/>
    </source>
</evidence>
<dbReference type="InterPro" id="IPR038377">
    <property type="entry name" value="Na/Glc_symporter_sf"/>
</dbReference>
<dbReference type="PANTHER" id="PTHR11819:SF77">
    <property type="entry name" value="SODIUM_GLUCOSE COTRANSPORT PROTEIN"/>
    <property type="match status" value="1"/>
</dbReference>
<feature type="transmembrane region" description="Helical" evidence="7">
    <location>
        <begin position="6"/>
        <end position="25"/>
    </location>
</feature>
<dbReference type="PANTHER" id="PTHR11819">
    <property type="entry name" value="SOLUTE CARRIER FAMILY 5"/>
    <property type="match status" value="1"/>
</dbReference>
<dbReference type="CDD" id="cd11477">
    <property type="entry name" value="SLC5sbd_u1"/>
    <property type="match status" value="1"/>
</dbReference>
<evidence type="ECO:0000256" key="2">
    <source>
        <dbReference type="ARBA" id="ARBA00006434"/>
    </source>
</evidence>
<feature type="transmembrane region" description="Helical" evidence="7">
    <location>
        <begin position="536"/>
        <end position="555"/>
    </location>
</feature>
<dbReference type="AlphaFoldDB" id="A0A2Z4Y692"/>
<dbReference type="InterPro" id="IPR001734">
    <property type="entry name" value="Na/solute_symporter"/>
</dbReference>
<feature type="transmembrane region" description="Helical" evidence="7">
    <location>
        <begin position="127"/>
        <end position="150"/>
    </location>
</feature>
<evidence type="ECO:0000313" key="8">
    <source>
        <dbReference type="EMBL" id="AXA36043.1"/>
    </source>
</evidence>
<keyword evidence="4 7" id="KW-1133">Transmembrane helix</keyword>
<evidence type="ECO:0000256" key="4">
    <source>
        <dbReference type="ARBA" id="ARBA00022989"/>
    </source>
</evidence>
<organism evidence="8 9">
    <name type="scientific">Sumerlaea chitinivorans</name>
    <dbReference type="NCBI Taxonomy" id="2250252"/>
    <lineage>
        <taxon>Bacteria</taxon>
        <taxon>Candidatus Sumerlaeota</taxon>
        <taxon>Candidatus Sumerlaeia</taxon>
        <taxon>Candidatus Sumerlaeales</taxon>
        <taxon>Candidatus Sumerlaeaceae</taxon>
        <taxon>Candidatus Sumerlaea</taxon>
    </lineage>
</organism>
<feature type="transmembrane region" description="Helical" evidence="7">
    <location>
        <begin position="45"/>
        <end position="66"/>
    </location>
</feature>
<reference evidence="8 9" key="1">
    <citation type="submission" date="2018-05" db="EMBL/GenBank/DDBJ databases">
        <title>A metagenomic window into the 2 km-deep terrestrial subsurface aquifer revealed taxonomically and functionally diverse microbial community comprising novel uncultured bacterial lineages.</title>
        <authorList>
            <person name="Kadnikov V.V."/>
            <person name="Mardanov A.V."/>
            <person name="Beletsky A.V."/>
            <person name="Banks D."/>
            <person name="Pimenov N.V."/>
            <person name="Frank Y.A."/>
            <person name="Karnachuk O.V."/>
            <person name="Ravin N.V."/>
        </authorList>
    </citation>
    <scope>NUCLEOTIDE SEQUENCE [LARGE SCALE GENOMIC DNA]</scope>
    <source>
        <strain evidence="8">BY</strain>
    </source>
</reference>
<evidence type="ECO:0000256" key="5">
    <source>
        <dbReference type="ARBA" id="ARBA00023136"/>
    </source>
</evidence>
<feature type="transmembrane region" description="Helical" evidence="7">
    <location>
        <begin position="413"/>
        <end position="433"/>
    </location>
</feature>
<feature type="transmembrane region" description="Helical" evidence="7">
    <location>
        <begin position="78"/>
        <end position="98"/>
    </location>
</feature>
<feature type="transmembrane region" description="Helical" evidence="7">
    <location>
        <begin position="561"/>
        <end position="587"/>
    </location>
</feature>
<dbReference type="GO" id="GO:0005886">
    <property type="term" value="C:plasma membrane"/>
    <property type="evidence" value="ECO:0007669"/>
    <property type="project" value="TreeGrafter"/>
</dbReference>
<feature type="transmembrane region" description="Helical" evidence="7">
    <location>
        <begin position="385"/>
        <end position="407"/>
    </location>
</feature>
<keyword evidence="3 7" id="KW-0812">Transmembrane</keyword>
<evidence type="ECO:0000256" key="7">
    <source>
        <dbReference type="SAM" id="Phobius"/>
    </source>
</evidence>
<feature type="transmembrane region" description="Helical" evidence="7">
    <location>
        <begin position="285"/>
        <end position="313"/>
    </location>
</feature>
<comment type="similarity">
    <text evidence="2 6">Belongs to the sodium:solute symporter (SSF) (TC 2.A.21) family.</text>
</comment>
<dbReference type="EMBL" id="CP030759">
    <property type="protein sequence ID" value="AXA36043.1"/>
    <property type="molecule type" value="Genomic_DNA"/>
</dbReference>
<feature type="transmembrane region" description="Helical" evidence="7">
    <location>
        <begin position="342"/>
        <end position="364"/>
    </location>
</feature>
<keyword evidence="5 7" id="KW-0472">Membrane</keyword>